<protein>
    <submittedName>
        <fullName evidence="1">Type II toxin-antitoxin system RelE/ParE family toxin</fullName>
    </submittedName>
</protein>
<accession>A0A7K3NLC5</accession>
<dbReference type="InterPro" id="IPR009241">
    <property type="entry name" value="HigB-like"/>
</dbReference>
<evidence type="ECO:0000313" key="1">
    <source>
        <dbReference type="EMBL" id="NDY55989.1"/>
    </source>
</evidence>
<sequence length="122" mass="14275">MPRNFRSGISKPSEPRWTVLFLDDRVEAEFDAFFVELKADFVHIAEMIQNVGLQAVGHPHVKHIKDKIWEMRARDKDGIGHELYCTAKGRRVVILRCFVKKTNKTPRQELEIAEERMKLLTD</sequence>
<dbReference type="RefSeq" id="WP_163301042.1">
    <property type="nucleotide sequence ID" value="NZ_JAAGRQ010000012.1"/>
</dbReference>
<dbReference type="Proteomes" id="UP000469724">
    <property type="component" value="Unassembled WGS sequence"/>
</dbReference>
<proteinExistence type="predicted"/>
<keyword evidence="2" id="KW-1185">Reference proteome</keyword>
<organism evidence="1 2">
    <name type="scientific">Desulfolutivibrio sulfodismutans</name>
    <dbReference type="NCBI Taxonomy" id="63561"/>
    <lineage>
        <taxon>Bacteria</taxon>
        <taxon>Pseudomonadati</taxon>
        <taxon>Thermodesulfobacteriota</taxon>
        <taxon>Desulfovibrionia</taxon>
        <taxon>Desulfovibrionales</taxon>
        <taxon>Desulfovibrionaceae</taxon>
        <taxon>Desulfolutivibrio</taxon>
    </lineage>
</organism>
<dbReference type="Pfam" id="PF05973">
    <property type="entry name" value="Gp49"/>
    <property type="match status" value="1"/>
</dbReference>
<gene>
    <name evidence="1" type="ORF">G3N56_04420</name>
</gene>
<name>A0A7K3NLC5_9BACT</name>
<comment type="caution">
    <text evidence="1">The sequence shown here is derived from an EMBL/GenBank/DDBJ whole genome shotgun (WGS) entry which is preliminary data.</text>
</comment>
<reference evidence="1 2" key="1">
    <citation type="submission" date="2020-02" db="EMBL/GenBank/DDBJ databases">
        <title>Comparative genomics of sulfur disproportionating microorganisms.</title>
        <authorList>
            <person name="Ward L.M."/>
            <person name="Bertran E."/>
            <person name="Johnston D.T."/>
        </authorList>
    </citation>
    <scope>NUCLEOTIDE SEQUENCE [LARGE SCALE GENOMIC DNA]</scope>
    <source>
        <strain evidence="1 2">DSM 3696</strain>
    </source>
</reference>
<dbReference type="AlphaFoldDB" id="A0A7K3NLC5"/>
<dbReference type="EMBL" id="JAAGRQ010000012">
    <property type="protein sequence ID" value="NDY55989.1"/>
    <property type="molecule type" value="Genomic_DNA"/>
</dbReference>
<evidence type="ECO:0000313" key="2">
    <source>
        <dbReference type="Proteomes" id="UP000469724"/>
    </source>
</evidence>